<gene>
    <name evidence="2" type="ORF">AGR2A_Cc10297</name>
</gene>
<organism evidence="2 3">
    <name type="scientific">Agrobacterium genomosp. 2 str. CFBP 5494</name>
    <dbReference type="NCBI Taxonomy" id="1183436"/>
    <lineage>
        <taxon>Bacteria</taxon>
        <taxon>Pseudomonadati</taxon>
        <taxon>Pseudomonadota</taxon>
        <taxon>Alphaproteobacteria</taxon>
        <taxon>Hyphomicrobiales</taxon>
        <taxon>Rhizobiaceae</taxon>
        <taxon>Rhizobium/Agrobacterium group</taxon>
        <taxon>Agrobacterium</taxon>
        <taxon>Agrobacterium tumefaciens complex</taxon>
    </lineage>
</organism>
<dbReference type="EMBL" id="FBVY01000001">
    <property type="protein sequence ID" value="CUW84601.1"/>
    <property type="molecule type" value="Genomic_DNA"/>
</dbReference>
<evidence type="ECO:0000256" key="1">
    <source>
        <dbReference type="SAM" id="MobiDB-lite"/>
    </source>
</evidence>
<dbReference type="Proteomes" id="UP000191933">
    <property type="component" value="Unassembled WGS sequence"/>
</dbReference>
<feature type="region of interest" description="Disordered" evidence="1">
    <location>
        <begin position="1"/>
        <end position="27"/>
    </location>
</feature>
<accession>A0A9W5EXU4</accession>
<keyword evidence="3" id="KW-1185">Reference proteome</keyword>
<comment type="caution">
    <text evidence="2">The sequence shown here is derived from an EMBL/GenBank/DDBJ whole genome shotgun (WGS) entry which is preliminary data.</text>
</comment>
<evidence type="ECO:0000313" key="2">
    <source>
        <dbReference type="EMBL" id="CUW84601.1"/>
    </source>
</evidence>
<name>A0A9W5EXU4_9HYPH</name>
<dbReference type="AlphaFoldDB" id="A0A9W5EXU4"/>
<protein>
    <submittedName>
        <fullName evidence="2">Uncharacterized protein</fullName>
    </submittedName>
</protein>
<reference evidence="2 3" key="1">
    <citation type="submission" date="2016-01" db="EMBL/GenBank/DDBJ databases">
        <authorList>
            <person name="Regsiter A."/>
            <person name="william w."/>
        </authorList>
    </citation>
    <scope>NUCLEOTIDE SEQUENCE [LARGE SCALE GENOMIC DNA]</scope>
    <source>
        <strain evidence="2 3">CFBP 5494</strain>
    </source>
</reference>
<sequence>MPFSKALRENSPASAGRTSGNRSNSAKIEAMTARLPWHWISTQSSPVKECGAGNDITSAWSMVSLFRFRIKLSLAFRGAGSSRPVNSVSMAKDMGPLILTTATPAGRAPLESAYIVSGEGMAHLDQNSQAAFE</sequence>
<feature type="compositionally biased region" description="Polar residues" evidence="1">
    <location>
        <begin position="11"/>
        <end position="26"/>
    </location>
</feature>
<proteinExistence type="predicted"/>
<evidence type="ECO:0000313" key="3">
    <source>
        <dbReference type="Proteomes" id="UP000191933"/>
    </source>
</evidence>